<feature type="transmembrane region" description="Helical" evidence="7">
    <location>
        <begin position="165"/>
        <end position="186"/>
    </location>
</feature>
<feature type="region of interest" description="Disordered" evidence="6">
    <location>
        <begin position="554"/>
        <end position="577"/>
    </location>
</feature>
<dbReference type="EMBL" id="AMPZ03000005">
    <property type="protein sequence ID" value="KAH9582980.1"/>
    <property type="molecule type" value="Genomic_DNA"/>
</dbReference>
<evidence type="ECO:0000259" key="8">
    <source>
        <dbReference type="PROSITE" id="PS50262"/>
    </source>
</evidence>
<dbReference type="GO" id="GO:0016020">
    <property type="term" value="C:membrane"/>
    <property type="evidence" value="ECO:0007669"/>
    <property type="project" value="UniProtKB-SubCell"/>
</dbReference>
<protein>
    <submittedName>
        <fullName evidence="9">Mothers against decapentaplegic 9</fullName>
    </submittedName>
</protein>
<feature type="transmembrane region" description="Helical" evidence="7">
    <location>
        <begin position="76"/>
        <end position="104"/>
    </location>
</feature>
<comment type="similarity">
    <text evidence="5">Belongs to the G-protein coupled receptor 1 family.</text>
</comment>
<proteinExistence type="inferred from homology"/>
<reference evidence="9" key="3">
    <citation type="submission" date="2021-06" db="EMBL/GenBank/DDBJ databases">
        <title>Chromosome-level genome assembly for S. haematobium.</title>
        <authorList>
            <person name="Stroehlein A.J."/>
        </authorList>
    </citation>
    <scope>NUCLEOTIDE SEQUENCE</scope>
</reference>
<comment type="caution">
    <text evidence="9">The sequence shown here is derived from an EMBL/GenBank/DDBJ whole genome shotgun (WGS) entry which is preliminary data.</text>
</comment>
<evidence type="ECO:0000256" key="7">
    <source>
        <dbReference type="SAM" id="Phobius"/>
    </source>
</evidence>
<dbReference type="PROSITE" id="PS50262">
    <property type="entry name" value="G_PROTEIN_RECEP_F1_2"/>
    <property type="match status" value="1"/>
</dbReference>
<dbReference type="InterPro" id="IPR052954">
    <property type="entry name" value="GPCR-Ligand_Int"/>
</dbReference>
<feature type="compositionally biased region" description="Basic and acidic residues" evidence="6">
    <location>
        <begin position="567"/>
        <end position="577"/>
    </location>
</feature>
<dbReference type="SUPFAM" id="SSF81321">
    <property type="entry name" value="Family A G protein-coupled receptor-like"/>
    <property type="match status" value="1"/>
</dbReference>
<dbReference type="InterPro" id="IPR000276">
    <property type="entry name" value="GPCR_Rhodpsn"/>
</dbReference>
<evidence type="ECO:0000256" key="6">
    <source>
        <dbReference type="SAM" id="MobiDB-lite"/>
    </source>
</evidence>
<gene>
    <name evidence="9" type="primary">SMAD9_9</name>
    <name evidence="9" type="ORF">MS3_00007550</name>
</gene>
<name>A0A922IMD3_SCHHA</name>
<reference evidence="9" key="1">
    <citation type="journal article" date="2012" name="Nat. Genet.">
        <title>Whole-genome sequence of Schistosoma haematobium.</title>
        <authorList>
            <person name="Young N.D."/>
            <person name="Jex A.R."/>
            <person name="Li B."/>
            <person name="Liu S."/>
            <person name="Yang L."/>
            <person name="Xiong Z."/>
            <person name="Li Y."/>
            <person name="Cantacessi C."/>
            <person name="Hall R.S."/>
            <person name="Xu X."/>
            <person name="Chen F."/>
            <person name="Wu X."/>
            <person name="Zerlotini A."/>
            <person name="Oliveira G."/>
            <person name="Hofmann A."/>
            <person name="Zhang G."/>
            <person name="Fang X."/>
            <person name="Kang Y."/>
            <person name="Campbell B.E."/>
            <person name="Loukas A."/>
            <person name="Ranganathan S."/>
            <person name="Rollinson D."/>
            <person name="Rinaldi G."/>
            <person name="Brindley P.J."/>
            <person name="Yang H."/>
            <person name="Wang J."/>
            <person name="Wang J."/>
            <person name="Gasser R.B."/>
        </authorList>
    </citation>
    <scope>NUCLEOTIDE SEQUENCE</scope>
</reference>
<feature type="compositionally biased region" description="Acidic residues" evidence="6">
    <location>
        <begin position="556"/>
        <end position="566"/>
    </location>
</feature>
<evidence type="ECO:0000256" key="3">
    <source>
        <dbReference type="ARBA" id="ARBA00022989"/>
    </source>
</evidence>
<dbReference type="GeneID" id="24589236"/>
<feature type="transmembrane region" description="Helical" evidence="7">
    <location>
        <begin position="626"/>
        <end position="645"/>
    </location>
</feature>
<keyword evidence="2 5" id="KW-0812">Transmembrane</keyword>
<evidence type="ECO:0000256" key="1">
    <source>
        <dbReference type="ARBA" id="ARBA00004370"/>
    </source>
</evidence>
<keyword evidence="5" id="KW-0297">G-protein coupled receptor</keyword>
<dbReference type="InterPro" id="IPR017452">
    <property type="entry name" value="GPCR_Rhodpsn_7TM"/>
</dbReference>
<accession>A0A922IMD3</accession>
<dbReference type="Proteomes" id="UP000471633">
    <property type="component" value="Unassembled WGS sequence"/>
</dbReference>
<feature type="transmembrane region" description="Helical" evidence="7">
    <location>
        <begin position="207"/>
        <end position="228"/>
    </location>
</feature>
<dbReference type="PRINTS" id="PR00237">
    <property type="entry name" value="GPCRRHODOPSN"/>
</dbReference>
<evidence type="ECO:0000256" key="2">
    <source>
        <dbReference type="ARBA" id="ARBA00022692"/>
    </source>
</evidence>
<dbReference type="KEGG" id="shx:MS3_00007550"/>
<sequence length="771" mass="91233">MNMKNPLDFEFNTQLLPQYKEYQLYSNDLCLQELKQFYYNQTWLINITEEIHSTMEQLNRPCEKIQRFEWMLEREYFVAITMGLLACFGLIGNLLSCIVIIKYLLKFSETFILFIFLSLADSLVIIMQTIDAYRNSVAVDFYTLISLDEISHPSNIWRRDWNCKLFLYFWHLSLQLSAWLVMALTVDRYASLKQVYITRSRRSLHCRAWLIGGGILVFLAFLNLPFLIYVKSVIYEMPCGHSHFCIFINPTEERELTGDIEQTTSSKQIQTDEFEHLYDHFVNGTLLLFSNQSFEMNQTTDCKQLLGLHNLFSELVEAKQSKSSLFSIARNISIWLSHQHLIIFGFIPYTVTIIFNVLLIHYLRSLPWFHPKQKCGNKVCFKKNTKYNPKILMSLNKCCMSMFQRSGKCKSKKEEKIKSYDHQINIEQSLIPCKCILRSENNPVIIGTTCSHSLNKRKQIHKFVKMFDNNNHNQNIITMYCPISSRHVISSCIGPHTWDGTLNNYNDNNNNNNTMKLKHFQSSTLNETPSNNSRYSSCVSIKLDNSQIRLCSQHFDDDDDDDDNVDNDGRRNRDENIDSVHYYSQSKNGCNSLSNRQNTDIHILLHKYRSNSVKTGWFVGQRRTTILLLVVTFTFVGLTLPYLIYVELKQFNVVDLTKAENYRPEHMVEELCRFLFFINNGLTFFIYMTGRQFRKGFYRLIHRFKYYLRSSMCPNVERENKWYSHPPNKNHTFKLIKPSKHYTFHRHSDQHYYHSYQMKTIQQQQQQPLEH</sequence>
<keyword evidence="5" id="KW-0807">Transducer</keyword>
<evidence type="ECO:0000256" key="5">
    <source>
        <dbReference type="RuleBase" id="RU000688"/>
    </source>
</evidence>
<keyword evidence="4 7" id="KW-0472">Membrane</keyword>
<comment type="subcellular location">
    <subcellularLocation>
        <location evidence="1">Membrane</location>
    </subcellularLocation>
</comment>
<feature type="transmembrane region" description="Helical" evidence="7">
    <location>
        <begin position="674"/>
        <end position="690"/>
    </location>
</feature>
<evidence type="ECO:0000256" key="4">
    <source>
        <dbReference type="ARBA" id="ARBA00023136"/>
    </source>
</evidence>
<dbReference type="PROSITE" id="PS00237">
    <property type="entry name" value="G_PROTEIN_RECEP_F1_1"/>
    <property type="match status" value="1"/>
</dbReference>
<dbReference type="AlphaFoldDB" id="A0A922IMD3"/>
<dbReference type="GO" id="GO:0004930">
    <property type="term" value="F:G protein-coupled receptor activity"/>
    <property type="evidence" value="ECO:0007669"/>
    <property type="project" value="UniProtKB-KW"/>
</dbReference>
<keyword evidence="10" id="KW-1185">Reference proteome</keyword>
<evidence type="ECO:0000313" key="10">
    <source>
        <dbReference type="Proteomes" id="UP000471633"/>
    </source>
</evidence>
<reference evidence="9" key="4">
    <citation type="journal article" date="2022" name="PLoS Pathog.">
        <title>Chromosome-level genome of Schistosoma haematobium underpins genome-wide explorations of molecular variation.</title>
        <authorList>
            <person name="Stroehlein A.J."/>
            <person name="Korhonen P.K."/>
            <person name="Lee V.V."/>
            <person name="Ralph S.A."/>
            <person name="Mentink-Kane M."/>
            <person name="You H."/>
            <person name="McManus D.P."/>
            <person name="Tchuente L.T."/>
            <person name="Stothard J.R."/>
            <person name="Kaur P."/>
            <person name="Dudchenko O."/>
            <person name="Aiden E.L."/>
            <person name="Yang B."/>
            <person name="Yang H."/>
            <person name="Emery A.M."/>
            <person name="Webster B.L."/>
            <person name="Brindley P.J."/>
            <person name="Rollinson D."/>
            <person name="Chang B.C.H."/>
            <person name="Gasser R.B."/>
            <person name="Young N.D."/>
        </authorList>
    </citation>
    <scope>NUCLEOTIDE SEQUENCE</scope>
</reference>
<evidence type="ECO:0000313" key="9">
    <source>
        <dbReference type="EMBL" id="KAH9582980.1"/>
    </source>
</evidence>
<feature type="transmembrane region" description="Helical" evidence="7">
    <location>
        <begin position="111"/>
        <end position="130"/>
    </location>
</feature>
<dbReference type="PANTHER" id="PTHR46641">
    <property type="entry name" value="FMRFAMIDE RECEPTOR-RELATED"/>
    <property type="match status" value="1"/>
</dbReference>
<dbReference type="CTD" id="24589236"/>
<organism evidence="9 10">
    <name type="scientific">Schistosoma haematobium</name>
    <name type="common">Blood fluke</name>
    <dbReference type="NCBI Taxonomy" id="6185"/>
    <lineage>
        <taxon>Eukaryota</taxon>
        <taxon>Metazoa</taxon>
        <taxon>Spiralia</taxon>
        <taxon>Lophotrochozoa</taxon>
        <taxon>Platyhelminthes</taxon>
        <taxon>Trematoda</taxon>
        <taxon>Digenea</taxon>
        <taxon>Strigeidida</taxon>
        <taxon>Schistosomatoidea</taxon>
        <taxon>Schistosomatidae</taxon>
        <taxon>Schistosoma</taxon>
    </lineage>
</organism>
<dbReference type="RefSeq" id="XP_035586194.2">
    <property type="nucleotide sequence ID" value="XM_035734400.2"/>
</dbReference>
<reference evidence="9" key="2">
    <citation type="journal article" date="2019" name="Gigascience">
        <title>High-quality Schistosoma haematobium genome achieved by single-molecule and long-range sequencing.</title>
        <authorList>
            <person name="Stroehlein A.J."/>
            <person name="Korhonen P.K."/>
            <person name="Chong T.M."/>
            <person name="Lim Y.L."/>
            <person name="Chan K.G."/>
            <person name="Webster B."/>
            <person name="Rollinson D."/>
            <person name="Brindley P.J."/>
            <person name="Gasser R.B."/>
            <person name="Young N.D."/>
        </authorList>
    </citation>
    <scope>NUCLEOTIDE SEQUENCE</scope>
</reference>
<dbReference type="Gene3D" id="1.20.1070.10">
    <property type="entry name" value="Rhodopsin 7-helix transmembrane proteins"/>
    <property type="match status" value="2"/>
</dbReference>
<dbReference type="CDD" id="cd00637">
    <property type="entry name" value="7tm_classA_rhodopsin-like"/>
    <property type="match status" value="1"/>
</dbReference>
<keyword evidence="3 7" id="KW-1133">Transmembrane helix</keyword>
<feature type="transmembrane region" description="Helical" evidence="7">
    <location>
        <begin position="341"/>
        <end position="363"/>
    </location>
</feature>
<feature type="domain" description="G-protein coupled receptors family 1 profile" evidence="8">
    <location>
        <begin position="92"/>
        <end position="687"/>
    </location>
</feature>
<keyword evidence="5" id="KW-0675">Receptor</keyword>